<sequence>MATSIQPDPSVIGGVPTPPLAFLPDPDRLFATRARRFLFLAEHDPRLGPYLAFLGELTALQARLVDELPEPDPIPAERIEQARTYRMPPIDREALATDEVLHETLMTLCDQAQALDMPQPAKLALQAVLASDLADRHWLLENILSDRIPEDSAAPHLFAAAAVQVHMGRLAASLDASSLVPIRAGTCPTCGGRPATSSVMAAQGIENVRYATCACCATQWNEVRIKCLCCGSTKGISYRSVETDEAAVKAEICSECDSWVKIMYLGKNHSLDPIADDVGSLGLDLLMKETGFGRGGVNPYLAGY</sequence>
<dbReference type="InterPro" id="IPR056797">
    <property type="entry name" value="FdhE_central"/>
</dbReference>
<dbReference type="HAMAP" id="MF_00611">
    <property type="entry name" value="FdeH"/>
    <property type="match status" value="1"/>
</dbReference>
<dbReference type="NCBIfam" id="TIGR01562">
    <property type="entry name" value="FdhE"/>
    <property type="match status" value="1"/>
</dbReference>
<evidence type="ECO:0000313" key="7">
    <source>
        <dbReference type="Proteomes" id="UP001320702"/>
    </source>
</evidence>
<reference evidence="6 7" key="1">
    <citation type="submission" date="2022-04" db="EMBL/GenBank/DDBJ databases">
        <title>Paracoccus sp. YLB-12 draft genome sequence.</title>
        <authorList>
            <person name="Yu L."/>
        </authorList>
    </citation>
    <scope>NUCLEOTIDE SEQUENCE [LARGE SCALE GENOMIC DNA]</scope>
    <source>
        <strain evidence="6 7">YLB-12</strain>
    </source>
</reference>
<dbReference type="InterPro" id="IPR056796">
    <property type="entry name" value="FdhE_C"/>
</dbReference>
<name>A0ABT2KCZ7_9RHOB</name>
<keyword evidence="1 2" id="KW-0963">Cytoplasm</keyword>
<dbReference type="PANTHER" id="PTHR37689">
    <property type="entry name" value="PROTEIN FDHE"/>
    <property type="match status" value="1"/>
</dbReference>
<comment type="caution">
    <text evidence="6">The sequence shown here is derived from an EMBL/GenBank/DDBJ whole genome shotgun (WGS) entry which is preliminary data.</text>
</comment>
<organism evidence="6 7">
    <name type="scientific">Paracoccus maritimus</name>
    <dbReference type="NCBI Taxonomy" id="2933292"/>
    <lineage>
        <taxon>Bacteria</taxon>
        <taxon>Pseudomonadati</taxon>
        <taxon>Pseudomonadota</taxon>
        <taxon>Alphaproteobacteria</taxon>
        <taxon>Rhodobacterales</taxon>
        <taxon>Paracoccaceae</taxon>
        <taxon>Paracoccus</taxon>
    </lineage>
</organism>
<comment type="function">
    <text evidence="2">Necessary for formate dehydrogenase activity.</text>
</comment>
<dbReference type="Gene3D" id="3.90.1670.10">
    <property type="entry name" value="FdhE-like domain"/>
    <property type="match status" value="1"/>
</dbReference>
<dbReference type="InterPro" id="IPR006452">
    <property type="entry name" value="Formate_DH_accessory"/>
</dbReference>
<dbReference type="Pfam" id="PF24859">
    <property type="entry name" value="FdhE_central"/>
    <property type="match status" value="1"/>
</dbReference>
<dbReference type="Proteomes" id="UP001320702">
    <property type="component" value="Unassembled WGS sequence"/>
</dbReference>
<evidence type="ECO:0000259" key="5">
    <source>
        <dbReference type="Pfam" id="PF24860"/>
    </source>
</evidence>
<accession>A0ABT2KCZ7</accession>
<dbReference type="PIRSF" id="PIRSF018296">
    <property type="entry name" value="Format_dh_formtn"/>
    <property type="match status" value="1"/>
</dbReference>
<evidence type="ECO:0000256" key="1">
    <source>
        <dbReference type="ARBA" id="ARBA00022490"/>
    </source>
</evidence>
<feature type="domain" description="FdhE N-terminal" evidence="3">
    <location>
        <begin position="19"/>
        <end position="182"/>
    </location>
</feature>
<evidence type="ECO:0000259" key="4">
    <source>
        <dbReference type="Pfam" id="PF24859"/>
    </source>
</evidence>
<dbReference type="EMBL" id="JANAVZ010000007">
    <property type="protein sequence ID" value="MCT4333824.1"/>
    <property type="molecule type" value="Genomic_DNA"/>
</dbReference>
<dbReference type="PANTHER" id="PTHR37689:SF1">
    <property type="entry name" value="PROTEIN FDHE"/>
    <property type="match status" value="1"/>
</dbReference>
<dbReference type="CDD" id="cd16341">
    <property type="entry name" value="FdhE"/>
    <property type="match status" value="1"/>
</dbReference>
<proteinExistence type="inferred from homology"/>
<dbReference type="SUPFAM" id="SSF144020">
    <property type="entry name" value="FdhE-like"/>
    <property type="match status" value="1"/>
</dbReference>
<gene>
    <name evidence="2 6" type="primary">fdhE</name>
    <name evidence="6" type="ORF">MU516_13230</name>
</gene>
<evidence type="ECO:0000256" key="2">
    <source>
        <dbReference type="HAMAP-Rule" id="MF_00611"/>
    </source>
</evidence>
<dbReference type="InterPro" id="IPR024064">
    <property type="entry name" value="FdhE-like_sf"/>
</dbReference>
<dbReference type="InterPro" id="IPR056774">
    <property type="entry name" value="FdhE_N"/>
</dbReference>
<comment type="similarity">
    <text evidence="2">Belongs to the FdhE family.</text>
</comment>
<evidence type="ECO:0000313" key="6">
    <source>
        <dbReference type="EMBL" id="MCT4333824.1"/>
    </source>
</evidence>
<dbReference type="RefSeq" id="WP_260277699.1">
    <property type="nucleotide sequence ID" value="NZ_JANAVZ010000007.1"/>
</dbReference>
<dbReference type="Pfam" id="PF24860">
    <property type="entry name" value="FdhE_C"/>
    <property type="match status" value="1"/>
</dbReference>
<dbReference type="Pfam" id="PF04216">
    <property type="entry name" value="FdhE_N"/>
    <property type="match status" value="1"/>
</dbReference>
<protein>
    <recommendedName>
        <fullName evidence="2">Protein FdhE homolog</fullName>
    </recommendedName>
</protein>
<feature type="domain" description="FdhE central" evidence="4">
    <location>
        <begin position="186"/>
        <end position="224"/>
    </location>
</feature>
<feature type="domain" description="FdhE C-terminal" evidence="5">
    <location>
        <begin position="225"/>
        <end position="301"/>
    </location>
</feature>
<comment type="subcellular location">
    <subcellularLocation>
        <location evidence="2">Cytoplasm</location>
    </subcellularLocation>
</comment>
<evidence type="ECO:0000259" key="3">
    <source>
        <dbReference type="Pfam" id="PF04216"/>
    </source>
</evidence>
<keyword evidence="7" id="KW-1185">Reference proteome</keyword>